<sequence>MAANSFLIRCCSSTRSPEESVKGHSYLYMPQNWLIPQLEEDYQDFIFQKDEAPPHFLNEVKRYLIKHLPQYVLLVELVVMIKHCRNGLRGLCT</sequence>
<evidence type="ECO:0000313" key="2">
    <source>
        <dbReference type="Proteomes" id="UP000887159"/>
    </source>
</evidence>
<dbReference type="AlphaFoldDB" id="A0A8X6S899"/>
<organism evidence="1 2">
    <name type="scientific">Trichonephila clavipes</name>
    <name type="common">Golden silk orbweaver</name>
    <name type="synonym">Nephila clavipes</name>
    <dbReference type="NCBI Taxonomy" id="2585209"/>
    <lineage>
        <taxon>Eukaryota</taxon>
        <taxon>Metazoa</taxon>
        <taxon>Ecdysozoa</taxon>
        <taxon>Arthropoda</taxon>
        <taxon>Chelicerata</taxon>
        <taxon>Arachnida</taxon>
        <taxon>Araneae</taxon>
        <taxon>Araneomorphae</taxon>
        <taxon>Entelegynae</taxon>
        <taxon>Araneoidea</taxon>
        <taxon>Nephilidae</taxon>
        <taxon>Trichonephila</taxon>
    </lineage>
</organism>
<dbReference type="InterPro" id="IPR036397">
    <property type="entry name" value="RNaseH_sf"/>
</dbReference>
<proteinExistence type="predicted"/>
<evidence type="ECO:0000313" key="1">
    <source>
        <dbReference type="EMBL" id="GFY06495.1"/>
    </source>
</evidence>
<name>A0A8X6S899_TRICX</name>
<reference evidence="1" key="1">
    <citation type="submission" date="2020-08" db="EMBL/GenBank/DDBJ databases">
        <title>Multicomponent nature underlies the extraordinary mechanical properties of spider dragline silk.</title>
        <authorList>
            <person name="Kono N."/>
            <person name="Nakamura H."/>
            <person name="Mori M."/>
            <person name="Yoshida Y."/>
            <person name="Ohtoshi R."/>
            <person name="Malay A.D."/>
            <person name="Moran D.A.P."/>
            <person name="Tomita M."/>
            <person name="Numata K."/>
            <person name="Arakawa K."/>
        </authorList>
    </citation>
    <scope>NUCLEOTIDE SEQUENCE</scope>
</reference>
<comment type="caution">
    <text evidence="1">The sequence shown here is derived from an EMBL/GenBank/DDBJ whole genome shotgun (WGS) entry which is preliminary data.</text>
</comment>
<gene>
    <name evidence="1" type="ORF">TNCV_412451</name>
</gene>
<accession>A0A8X6S899</accession>
<protein>
    <submittedName>
        <fullName evidence="1">Uncharacterized protein</fullName>
    </submittedName>
</protein>
<dbReference type="EMBL" id="BMAU01021260">
    <property type="protein sequence ID" value="GFY06495.1"/>
    <property type="molecule type" value="Genomic_DNA"/>
</dbReference>
<dbReference type="Proteomes" id="UP000887159">
    <property type="component" value="Unassembled WGS sequence"/>
</dbReference>
<dbReference type="GO" id="GO:0003676">
    <property type="term" value="F:nucleic acid binding"/>
    <property type="evidence" value="ECO:0007669"/>
    <property type="project" value="InterPro"/>
</dbReference>
<keyword evidence="2" id="KW-1185">Reference proteome</keyword>
<dbReference type="Gene3D" id="3.30.420.10">
    <property type="entry name" value="Ribonuclease H-like superfamily/Ribonuclease H"/>
    <property type="match status" value="1"/>
</dbReference>